<proteinExistence type="predicted"/>
<name>A0A6M3XBN8_9ZZZZ</name>
<sequence length="75" mass="8309">MTQRVKSFFGGRTRDQKWAQINAERAQALQARTAEEEAQKVRAERAASGRLLRNAGRRQLTWQGNEGGLAPTLGG</sequence>
<evidence type="ECO:0000256" key="1">
    <source>
        <dbReference type="SAM" id="MobiDB-lite"/>
    </source>
</evidence>
<accession>A0A6M3XBN8</accession>
<dbReference type="AlphaFoldDB" id="A0A6M3XBN8"/>
<protein>
    <submittedName>
        <fullName evidence="2">Uncharacterized protein</fullName>
    </submittedName>
</protein>
<reference evidence="2" key="1">
    <citation type="submission" date="2020-03" db="EMBL/GenBank/DDBJ databases">
        <title>The deep terrestrial virosphere.</title>
        <authorList>
            <person name="Holmfeldt K."/>
            <person name="Nilsson E."/>
            <person name="Simone D."/>
            <person name="Lopez-Fernandez M."/>
            <person name="Wu X."/>
            <person name="de Brujin I."/>
            <person name="Lundin D."/>
            <person name="Andersson A."/>
            <person name="Bertilsson S."/>
            <person name="Dopson M."/>
        </authorList>
    </citation>
    <scope>NUCLEOTIDE SEQUENCE</scope>
    <source>
        <strain evidence="2">TM448B00361</strain>
    </source>
</reference>
<evidence type="ECO:0000313" key="2">
    <source>
        <dbReference type="EMBL" id="QJH95234.1"/>
    </source>
</evidence>
<gene>
    <name evidence="2" type="ORF">TM448B00361_0023</name>
</gene>
<organism evidence="2">
    <name type="scientific">viral metagenome</name>
    <dbReference type="NCBI Taxonomy" id="1070528"/>
    <lineage>
        <taxon>unclassified sequences</taxon>
        <taxon>metagenomes</taxon>
        <taxon>organismal metagenomes</taxon>
    </lineage>
</organism>
<dbReference type="EMBL" id="MT144615">
    <property type="protein sequence ID" value="QJH95234.1"/>
    <property type="molecule type" value="Genomic_DNA"/>
</dbReference>
<feature type="region of interest" description="Disordered" evidence="1">
    <location>
        <begin position="52"/>
        <end position="75"/>
    </location>
</feature>